<dbReference type="SUPFAM" id="SSF55961">
    <property type="entry name" value="Bet v1-like"/>
    <property type="match status" value="1"/>
</dbReference>
<evidence type="ECO:0000313" key="2">
    <source>
        <dbReference type="Proteomes" id="UP000646484"/>
    </source>
</evidence>
<organism evidence="1 2">
    <name type="scientific">Butyricimonas hominis</name>
    <dbReference type="NCBI Taxonomy" id="2763032"/>
    <lineage>
        <taxon>Bacteria</taxon>
        <taxon>Pseudomonadati</taxon>
        <taxon>Bacteroidota</taxon>
        <taxon>Bacteroidia</taxon>
        <taxon>Bacteroidales</taxon>
        <taxon>Odoribacteraceae</taxon>
        <taxon>Butyricimonas</taxon>
    </lineage>
</organism>
<keyword evidence="2" id="KW-1185">Reference proteome</keyword>
<reference evidence="1 2" key="1">
    <citation type="submission" date="2020-08" db="EMBL/GenBank/DDBJ databases">
        <title>Genome public.</title>
        <authorList>
            <person name="Liu C."/>
            <person name="Sun Q."/>
        </authorList>
    </citation>
    <scope>NUCLEOTIDE SEQUENCE [LARGE SCALE GENOMIC DNA]</scope>
    <source>
        <strain evidence="1 2">NSJ-56</strain>
    </source>
</reference>
<name>A0ABR7D3C5_9BACT</name>
<dbReference type="EMBL" id="JACOOH010000007">
    <property type="protein sequence ID" value="MBC5622445.1"/>
    <property type="molecule type" value="Genomic_DNA"/>
</dbReference>
<proteinExistence type="predicted"/>
<accession>A0ABR7D3C5</accession>
<sequence>MATRVVSEVQKINSAIDDVYAFLSNFAKFGSMFEMAAKMGAGQQQGMPEIASKIKDVRTTEDTCTFMVEGLGEMGLQIVEREEPKLIKIKGDGRVPFDFDLWIQLLSNGPYDTRMKITFEAELNMMFKMLLKGKLEKGIQQLAEGLAKIPYGYMK</sequence>
<gene>
    <name evidence="1" type="ORF">H8S64_15210</name>
</gene>
<dbReference type="Proteomes" id="UP000646484">
    <property type="component" value="Unassembled WGS sequence"/>
</dbReference>
<dbReference type="RefSeq" id="WP_099290029.1">
    <property type="nucleotide sequence ID" value="NZ_JACOOH010000007.1"/>
</dbReference>
<comment type="caution">
    <text evidence="1">The sequence shown here is derived from an EMBL/GenBank/DDBJ whole genome shotgun (WGS) entry which is preliminary data.</text>
</comment>
<protein>
    <recommendedName>
        <fullName evidence="3">SRPBCC family protein</fullName>
    </recommendedName>
</protein>
<evidence type="ECO:0000313" key="1">
    <source>
        <dbReference type="EMBL" id="MBC5622445.1"/>
    </source>
</evidence>
<evidence type="ECO:0008006" key="3">
    <source>
        <dbReference type="Google" id="ProtNLM"/>
    </source>
</evidence>